<dbReference type="AlphaFoldDB" id="A7TJG3"/>
<organism evidence="3">
    <name type="scientific">Vanderwaltozyma polyspora (strain ATCC 22028 / DSM 70294 / BCRC 21397 / CBS 2163 / NBRC 10782 / NRRL Y-8283 / UCD 57-17)</name>
    <name type="common">Kluyveromyces polysporus</name>
    <dbReference type="NCBI Taxonomy" id="436907"/>
    <lineage>
        <taxon>Eukaryota</taxon>
        <taxon>Fungi</taxon>
        <taxon>Dikarya</taxon>
        <taxon>Ascomycota</taxon>
        <taxon>Saccharomycotina</taxon>
        <taxon>Saccharomycetes</taxon>
        <taxon>Saccharomycetales</taxon>
        <taxon>Saccharomycetaceae</taxon>
        <taxon>Vanderwaltozyma</taxon>
    </lineage>
</organism>
<dbReference type="FunCoup" id="A7TJG3">
    <property type="interactions" value="50"/>
</dbReference>
<evidence type="ECO:0000313" key="3">
    <source>
        <dbReference type="Proteomes" id="UP000000267"/>
    </source>
</evidence>
<gene>
    <name evidence="2" type="ORF">Kpol_1061p38</name>
</gene>
<name>A7TJG3_VANPO</name>
<dbReference type="KEGG" id="vpo:Kpol_1061p38"/>
<evidence type="ECO:0000256" key="1">
    <source>
        <dbReference type="SAM" id="Coils"/>
    </source>
</evidence>
<proteinExistence type="predicted"/>
<dbReference type="GO" id="GO:0032258">
    <property type="term" value="P:cytoplasm to vacuole targeting by the Cvt pathway"/>
    <property type="evidence" value="ECO:0007669"/>
    <property type="project" value="EnsemblFungi"/>
</dbReference>
<dbReference type="InParanoid" id="A7TJG3"/>
<keyword evidence="3" id="KW-1185">Reference proteome</keyword>
<dbReference type="OMA" id="EFVPHAY"/>
<sequence>MSNEISDSISQNDNILEMFFDNDFVPQAYVDILLSAAGSKDISQVQLVTSSLLTRLDYYTKHLTSELKSSIGNLEKLSGTIPITWSASNPSNTSSNSAMIANNDELVGSSKLEYYIDTLRSAVRGLEADMSKIDSRLKELDIKYQGDDNVIEQLENLVMVKGRLGRVTQCFEELRSIFEISYSSKTSVNDNINDVITLADFKVSLKTLEETIDESLHGSSKTEKRNERNTELLNKIDHFIELKPVFKGLDNFYPVYMEFADNIKKKADIYLSTKDIEDEF</sequence>
<dbReference type="PhylomeDB" id="A7TJG3"/>
<dbReference type="Proteomes" id="UP000000267">
    <property type="component" value="Unassembled WGS sequence"/>
</dbReference>
<dbReference type="HOGENOM" id="CLU_086134_0_0_1"/>
<protein>
    <submittedName>
        <fullName evidence="2">Uncharacterized protein</fullName>
    </submittedName>
</protein>
<feature type="coiled-coil region" evidence="1">
    <location>
        <begin position="123"/>
        <end position="157"/>
    </location>
</feature>
<dbReference type="GO" id="GO:0006891">
    <property type="term" value="P:intra-Golgi vesicle-mediated transport"/>
    <property type="evidence" value="ECO:0007669"/>
    <property type="project" value="EnsemblFungi"/>
</dbReference>
<dbReference type="Gene3D" id="6.10.250.2790">
    <property type="match status" value="1"/>
</dbReference>
<reference evidence="2 3" key="1">
    <citation type="journal article" date="2007" name="Proc. Natl. Acad. Sci. U.S.A.">
        <title>Independent sorting-out of thousands of duplicated gene pairs in two yeast species descended from a whole-genome duplication.</title>
        <authorList>
            <person name="Scannell D.R."/>
            <person name="Frank A.C."/>
            <person name="Conant G.C."/>
            <person name="Byrne K.P."/>
            <person name="Woolfit M."/>
            <person name="Wolfe K.H."/>
        </authorList>
    </citation>
    <scope>NUCLEOTIDE SEQUENCE [LARGE SCALE GENOMIC DNA]</scope>
    <source>
        <strain evidence="3">ATCC 22028 / DSM 70294 / BCRC 21397 / CBS 2163 / NBRC 10782 / NRRL Y-8283 / UCD 57-17</strain>
    </source>
</reference>
<dbReference type="RefSeq" id="XP_001645471.1">
    <property type="nucleotide sequence ID" value="XM_001645421.1"/>
</dbReference>
<keyword evidence="1" id="KW-0175">Coiled coil</keyword>
<evidence type="ECO:0000313" key="2">
    <source>
        <dbReference type="EMBL" id="EDO17613.1"/>
    </source>
</evidence>
<dbReference type="OrthoDB" id="4064682at2759"/>
<dbReference type="GO" id="GO:0017119">
    <property type="term" value="C:Golgi transport complex"/>
    <property type="evidence" value="ECO:0007669"/>
    <property type="project" value="EnsemblFungi"/>
</dbReference>
<dbReference type="GeneID" id="5545847"/>
<dbReference type="STRING" id="436907.A7TJG3"/>
<dbReference type="EMBL" id="DS480401">
    <property type="protein sequence ID" value="EDO17613.1"/>
    <property type="molecule type" value="Genomic_DNA"/>
</dbReference>
<accession>A7TJG3</accession>
<dbReference type="eggNOG" id="ENOG502RXQM">
    <property type="taxonomic scope" value="Eukaryota"/>
</dbReference>